<gene>
    <name evidence="8" type="primary">atpH</name>
    <name evidence="9" type="ORF">FB474_2735</name>
</gene>
<keyword evidence="10" id="KW-1185">Reference proteome</keyword>
<keyword evidence="6 8" id="KW-0139">CF(1)</keyword>
<proteinExistence type="inferred from homology"/>
<evidence type="ECO:0000256" key="5">
    <source>
        <dbReference type="ARBA" id="ARBA00023136"/>
    </source>
</evidence>
<evidence type="ECO:0000256" key="1">
    <source>
        <dbReference type="ARBA" id="ARBA00004370"/>
    </source>
</evidence>
<dbReference type="EMBL" id="VFOQ01000001">
    <property type="protein sequence ID" value="TQL61327.1"/>
    <property type="molecule type" value="Genomic_DNA"/>
</dbReference>
<keyword evidence="4 8" id="KW-0406">Ion transport</keyword>
<protein>
    <recommendedName>
        <fullName evidence="8">ATP synthase subunit delta</fullName>
    </recommendedName>
    <alternativeName>
        <fullName evidence="8">ATP synthase F(1) sector subunit delta</fullName>
    </alternativeName>
    <alternativeName>
        <fullName evidence="8">F-type ATPase subunit delta</fullName>
        <shortName evidence="8">F-ATPase subunit delta</shortName>
    </alternativeName>
</protein>
<comment type="caution">
    <text evidence="9">The sequence shown here is derived from an EMBL/GenBank/DDBJ whole genome shotgun (WGS) entry which is preliminary data.</text>
</comment>
<dbReference type="GO" id="GO:0045259">
    <property type="term" value="C:proton-transporting ATP synthase complex"/>
    <property type="evidence" value="ECO:0007669"/>
    <property type="project" value="UniProtKB-KW"/>
</dbReference>
<evidence type="ECO:0000256" key="3">
    <source>
        <dbReference type="ARBA" id="ARBA00022781"/>
    </source>
</evidence>
<dbReference type="InterPro" id="IPR020781">
    <property type="entry name" value="ATPase_OSCP/d_CS"/>
</dbReference>
<dbReference type="PANTHER" id="PTHR11910">
    <property type="entry name" value="ATP SYNTHASE DELTA CHAIN"/>
    <property type="match status" value="1"/>
</dbReference>
<evidence type="ECO:0000313" key="10">
    <source>
        <dbReference type="Proteomes" id="UP000319514"/>
    </source>
</evidence>
<keyword evidence="5 8" id="KW-0472">Membrane</keyword>
<dbReference type="GO" id="GO:0005886">
    <property type="term" value="C:plasma membrane"/>
    <property type="evidence" value="ECO:0007669"/>
    <property type="project" value="UniProtKB-SubCell"/>
</dbReference>
<dbReference type="PROSITE" id="PS00389">
    <property type="entry name" value="ATPASE_DELTA"/>
    <property type="match status" value="1"/>
</dbReference>
<comment type="function">
    <text evidence="8">F(1)F(0) ATP synthase produces ATP from ADP in the presence of a proton or sodium gradient. F-type ATPases consist of two structural domains, F(1) containing the extramembraneous catalytic core and F(0) containing the membrane proton channel, linked together by a central stalk and a peripheral stalk. During catalysis, ATP synthesis in the catalytic domain of F(1) is coupled via a rotary mechanism of the central stalk subunits to proton translocation.</text>
</comment>
<evidence type="ECO:0000256" key="6">
    <source>
        <dbReference type="ARBA" id="ARBA00023196"/>
    </source>
</evidence>
<keyword evidence="8" id="KW-1003">Cell membrane</keyword>
<dbReference type="Proteomes" id="UP000319514">
    <property type="component" value="Unassembled WGS sequence"/>
</dbReference>
<accession>A0A542ZLX8</accession>
<dbReference type="GO" id="GO:0046933">
    <property type="term" value="F:proton-transporting ATP synthase activity, rotational mechanism"/>
    <property type="evidence" value="ECO:0007669"/>
    <property type="project" value="UniProtKB-UniRule"/>
</dbReference>
<reference evidence="9 10" key="1">
    <citation type="submission" date="2019-06" db="EMBL/GenBank/DDBJ databases">
        <title>Sequencing the genomes of 1000 actinobacteria strains.</title>
        <authorList>
            <person name="Klenk H.-P."/>
        </authorList>
    </citation>
    <scope>NUCLEOTIDE SEQUENCE [LARGE SCALE GENOMIC DNA]</scope>
    <source>
        <strain evidence="9 10">DSM 18082</strain>
    </source>
</reference>
<dbReference type="InterPro" id="IPR000711">
    <property type="entry name" value="ATPase_OSCP/dsu"/>
</dbReference>
<keyword evidence="7 8" id="KW-0066">ATP synthesis</keyword>
<sequence length="270" mass="28782">MRGSSRAAFIAGHDALSAALGTGADWSALAEDLFGITAALDSSASLRRALADPSREASAKRELVGRLFGGKVGDAALSVLSELVAQRWSEERDLTDALELLAVETVTASAEAGGRLDALEDELFRFARVVAGTAELRDAVADRNANREAQADLLGRLLQGKASAESVRLARQAVLAPRGRRFDRTIELYLQVAAKRREQLTATATSAVALDDAQRRRLAEALTGIYGRPVQVNVVVDPEVIGGIRVQIGDEVVDGTMLRRLEAARRLLAG</sequence>
<comment type="subcellular location">
    <subcellularLocation>
        <location evidence="8">Cell membrane</location>
        <topology evidence="8">Peripheral membrane protein</topology>
    </subcellularLocation>
    <subcellularLocation>
        <location evidence="1">Membrane</location>
    </subcellularLocation>
</comment>
<evidence type="ECO:0000256" key="8">
    <source>
        <dbReference type="HAMAP-Rule" id="MF_01416"/>
    </source>
</evidence>
<comment type="similarity">
    <text evidence="8">Belongs to the ATPase delta chain family.</text>
</comment>
<keyword evidence="3 8" id="KW-0375">Hydrogen ion transport</keyword>
<evidence type="ECO:0000313" key="9">
    <source>
        <dbReference type="EMBL" id="TQL61327.1"/>
    </source>
</evidence>
<dbReference type="AlphaFoldDB" id="A0A542ZLX8"/>
<keyword evidence="2 8" id="KW-0813">Transport</keyword>
<dbReference type="OrthoDB" id="5242917at2"/>
<name>A0A542ZLX8_9MICO</name>
<dbReference type="Pfam" id="PF00213">
    <property type="entry name" value="OSCP"/>
    <property type="match status" value="1"/>
</dbReference>
<evidence type="ECO:0000256" key="4">
    <source>
        <dbReference type="ARBA" id="ARBA00023065"/>
    </source>
</evidence>
<comment type="function">
    <text evidence="8">This protein is part of the stalk that links CF(0) to CF(1). It either transmits conformational changes from CF(0) to CF(1) or is implicated in proton conduction.</text>
</comment>
<organism evidence="9 10">
    <name type="scientific">Oryzihumus leptocrescens</name>
    <dbReference type="NCBI Taxonomy" id="297536"/>
    <lineage>
        <taxon>Bacteria</taxon>
        <taxon>Bacillati</taxon>
        <taxon>Actinomycetota</taxon>
        <taxon>Actinomycetes</taxon>
        <taxon>Micrococcales</taxon>
        <taxon>Intrasporangiaceae</taxon>
        <taxon>Oryzihumus</taxon>
    </lineage>
</organism>
<evidence type="ECO:0000256" key="7">
    <source>
        <dbReference type="ARBA" id="ARBA00023310"/>
    </source>
</evidence>
<dbReference type="RefSeq" id="WP_141789127.1">
    <property type="nucleotide sequence ID" value="NZ_BAAAKX010000001.1"/>
</dbReference>
<evidence type="ECO:0000256" key="2">
    <source>
        <dbReference type="ARBA" id="ARBA00022448"/>
    </source>
</evidence>
<dbReference type="HAMAP" id="MF_01416">
    <property type="entry name" value="ATP_synth_delta_bact"/>
    <property type="match status" value="1"/>
</dbReference>
<dbReference type="NCBIfam" id="NF009967">
    <property type="entry name" value="PRK13430.1"/>
    <property type="match status" value="1"/>
</dbReference>